<keyword evidence="1" id="KW-0472">Membrane</keyword>
<evidence type="ECO:0000313" key="2">
    <source>
        <dbReference type="EMBL" id="RKN45320.1"/>
    </source>
</evidence>
<feature type="transmembrane region" description="Helical" evidence="1">
    <location>
        <begin position="20"/>
        <end position="37"/>
    </location>
</feature>
<evidence type="ECO:0000313" key="3">
    <source>
        <dbReference type="Proteomes" id="UP000281726"/>
    </source>
</evidence>
<dbReference type="Proteomes" id="UP000281726">
    <property type="component" value="Unassembled WGS sequence"/>
</dbReference>
<feature type="transmembrane region" description="Helical" evidence="1">
    <location>
        <begin position="106"/>
        <end position="126"/>
    </location>
</feature>
<feature type="transmembrane region" description="Helical" evidence="1">
    <location>
        <begin position="43"/>
        <end position="62"/>
    </location>
</feature>
<dbReference type="OrthoDB" id="3393868at2"/>
<organism evidence="2 3">
    <name type="scientific">Micromonospora endolithica</name>
    <dbReference type="NCBI Taxonomy" id="230091"/>
    <lineage>
        <taxon>Bacteria</taxon>
        <taxon>Bacillati</taxon>
        <taxon>Actinomycetota</taxon>
        <taxon>Actinomycetes</taxon>
        <taxon>Micromonosporales</taxon>
        <taxon>Micromonosporaceae</taxon>
        <taxon>Micromonospora</taxon>
    </lineage>
</organism>
<keyword evidence="3" id="KW-1185">Reference proteome</keyword>
<sequence length="128" mass="13089">MTARSEARGGQPDSARTRYVAGALALAALTVAIFVGAGRLPSGVQAVLGFSVIFFVGALAWVSSSLRRRAGAQAGPARAATATLNAYGVALLAALLGYYLLRDQDWAWAVGLLPATVCLVSAARVARG</sequence>
<evidence type="ECO:0000256" key="1">
    <source>
        <dbReference type="SAM" id="Phobius"/>
    </source>
</evidence>
<dbReference type="EMBL" id="RBAK01000006">
    <property type="protein sequence ID" value="RKN45320.1"/>
    <property type="molecule type" value="Genomic_DNA"/>
</dbReference>
<keyword evidence="1" id="KW-1133">Transmembrane helix</keyword>
<dbReference type="AlphaFoldDB" id="A0A3A9ZAI0"/>
<feature type="transmembrane region" description="Helical" evidence="1">
    <location>
        <begin position="82"/>
        <end position="100"/>
    </location>
</feature>
<accession>A0A3A9ZAI0</accession>
<reference evidence="2 3" key="1">
    <citation type="journal article" date="2004" name="Syst. Appl. Microbiol.">
        <title>Cryptoendolithic actinomycetes from antarctic sandstone rock samples: Micromonospora endolithica sp. nov. and two isolates related to Micromonospora coerulea Jensen 1932.</title>
        <authorList>
            <person name="Hirsch P."/>
            <person name="Mevs U."/>
            <person name="Kroppenstedt R.M."/>
            <person name="Schumann P."/>
            <person name="Stackebrandt E."/>
        </authorList>
    </citation>
    <scope>NUCLEOTIDE SEQUENCE [LARGE SCALE GENOMIC DNA]</scope>
    <source>
        <strain evidence="2 3">JCM 12677</strain>
    </source>
</reference>
<proteinExistence type="predicted"/>
<comment type="caution">
    <text evidence="2">The sequence shown here is derived from an EMBL/GenBank/DDBJ whole genome shotgun (WGS) entry which is preliminary data.</text>
</comment>
<keyword evidence="1" id="KW-0812">Transmembrane</keyword>
<gene>
    <name evidence="2" type="ORF">D7223_17000</name>
</gene>
<dbReference type="RefSeq" id="WP_120729384.1">
    <property type="nucleotide sequence ID" value="NZ_RBAK01000006.1"/>
</dbReference>
<name>A0A3A9ZAI0_9ACTN</name>
<protein>
    <submittedName>
        <fullName evidence="2">Uncharacterized protein</fullName>
    </submittedName>
</protein>